<dbReference type="Pfam" id="PF00023">
    <property type="entry name" value="Ank"/>
    <property type="match status" value="1"/>
</dbReference>
<dbReference type="EMBL" id="CAJFCJ010000020">
    <property type="protein sequence ID" value="CAD5124304.1"/>
    <property type="molecule type" value="Genomic_DNA"/>
</dbReference>
<dbReference type="InterPro" id="IPR011009">
    <property type="entry name" value="Kinase-like_dom_sf"/>
</dbReference>
<feature type="repeat" description="ANK" evidence="5">
    <location>
        <begin position="380"/>
        <end position="412"/>
    </location>
</feature>
<dbReference type="InterPro" id="IPR000719">
    <property type="entry name" value="Prot_kinase_dom"/>
</dbReference>
<dbReference type="GO" id="GO:0005524">
    <property type="term" value="F:ATP binding"/>
    <property type="evidence" value="ECO:0007669"/>
    <property type="project" value="InterPro"/>
</dbReference>
<dbReference type="PROSITE" id="PS51424">
    <property type="entry name" value="ROC"/>
    <property type="match status" value="1"/>
</dbReference>
<dbReference type="Gene3D" id="1.10.510.10">
    <property type="entry name" value="Transferase(Phosphotransferase) domain 1"/>
    <property type="match status" value="1"/>
</dbReference>
<feature type="repeat" description="ANK" evidence="5">
    <location>
        <begin position="413"/>
        <end position="445"/>
    </location>
</feature>
<evidence type="ECO:0000259" key="8">
    <source>
        <dbReference type="PROSITE" id="PS51424"/>
    </source>
</evidence>
<feature type="repeat" description="ANK" evidence="5">
    <location>
        <begin position="347"/>
        <end position="379"/>
    </location>
</feature>
<dbReference type="SUPFAM" id="SSF52540">
    <property type="entry name" value="P-loop containing nucleoside triphosphate hydrolases"/>
    <property type="match status" value="1"/>
</dbReference>
<dbReference type="SUPFAM" id="SSF47986">
    <property type="entry name" value="DEATH domain"/>
    <property type="match status" value="1"/>
</dbReference>
<keyword evidence="4 5" id="KW-0040">ANK repeat</keyword>
<dbReference type="Pfam" id="PF12796">
    <property type="entry name" value="Ank_2"/>
    <property type="match status" value="2"/>
</dbReference>
<dbReference type="SMART" id="SM00005">
    <property type="entry name" value="DEATH"/>
    <property type="match status" value="1"/>
</dbReference>
<evidence type="ECO:0000256" key="4">
    <source>
        <dbReference type="ARBA" id="ARBA00023043"/>
    </source>
</evidence>
<evidence type="ECO:0000256" key="5">
    <source>
        <dbReference type="PROSITE-ProRule" id="PRU00023"/>
    </source>
</evidence>
<dbReference type="InterPro" id="IPR036770">
    <property type="entry name" value="Ankyrin_rpt-contain_sf"/>
</dbReference>
<keyword evidence="10" id="KW-1185">Reference proteome</keyword>
<dbReference type="SUPFAM" id="SSF48403">
    <property type="entry name" value="Ankyrin repeat"/>
    <property type="match status" value="1"/>
</dbReference>
<dbReference type="InterPro" id="IPR020859">
    <property type="entry name" value="ROC"/>
</dbReference>
<proteinExistence type="predicted"/>
<gene>
    <name evidence="9" type="ORF">DGYR_LOCUS11868</name>
</gene>
<evidence type="ECO:0000259" key="6">
    <source>
        <dbReference type="PROSITE" id="PS50011"/>
    </source>
</evidence>
<dbReference type="SUPFAM" id="SSF56112">
    <property type="entry name" value="Protein kinase-like (PK-like)"/>
    <property type="match status" value="1"/>
</dbReference>
<dbReference type="OrthoDB" id="504170at2759"/>
<dbReference type="InterPro" id="IPR011029">
    <property type="entry name" value="DEATH-like_dom_sf"/>
</dbReference>
<name>A0A7I8W6Z1_9ANNE</name>
<keyword evidence="2" id="KW-0677">Repeat</keyword>
<dbReference type="GO" id="GO:0005737">
    <property type="term" value="C:cytoplasm"/>
    <property type="evidence" value="ECO:0007669"/>
    <property type="project" value="UniProtKB-ARBA"/>
</dbReference>
<comment type="caution">
    <text evidence="9">The sequence shown here is derived from an EMBL/GenBank/DDBJ whole genome shotgun (WGS) entry which is preliminary data.</text>
</comment>
<dbReference type="SMART" id="SM00220">
    <property type="entry name" value="S_TKc"/>
    <property type="match status" value="1"/>
</dbReference>
<dbReference type="Gene3D" id="1.10.533.10">
    <property type="entry name" value="Death Domain, Fas"/>
    <property type="match status" value="1"/>
</dbReference>
<dbReference type="Proteomes" id="UP000549394">
    <property type="component" value="Unassembled WGS sequence"/>
</dbReference>
<comment type="cofactor">
    <cofactor evidence="1">
        <name>Mg(2+)</name>
        <dbReference type="ChEBI" id="CHEBI:18420"/>
    </cofactor>
</comment>
<dbReference type="InterPro" id="IPR000488">
    <property type="entry name" value="Death_dom"/>
</dbReference>
<evidence type="ECO:0000259" key="7">
    <source>
        <dbReference type="PROSITE" id="PS50017"/>
    </source>
</evidence>
<dbReference type="PANTHER" id="PTHR24161:SF85">
    <property type="entry name" value="PALMITOYLTRANSFERASE HIP14"/>
    <property type="match status" value="1"/>
</dbReference>
<evidence type="ECO:0000313" key="9">
    <source>
        <dbReference type="EMBL" id="CAD5124304.1"/>
    </source>
</evidence>
<evidence type="ECO:0000256" key="3">
    <source>
        <dbReference type="ARBA" id="ARBA00022741"/>
    </source>
</evidence>
<organism evidence="9 10">
    <name type="scientific">Dimorphilus gyrociliatus</name>
    <dbReference type="NCBI Taxonomy" id="2664684"/>
    <lineage>
        <taxon>Eukaryota</taxon>
        <taxon>Metazoa</taxon>
        <taxon>Spiralia</taxon>
        <taxon>Lophotrochozoa</taxon>
        <taxon>Annelida</taxon>
        <taxon>Polychaeta</taxon>
        <taxon>Polychaeta incertae sedis</taxon>
        <taxon>Dinophilidae</taxon>
        <taxon>Dimorphilus</taxon>
    </lineage>
</organism>
<dbReference type="Pfam" id="PF00069">
    <property type="entry name" value="Pkinase"/>
    <property type="match status" value="1"/>
</dbReference>
<dbReference type="Gene3D" id="3.40.50.300">
    <property type="entry name" value="P-loop containing nucleotide triphosphate hydrolases"/>
    <property type="match status" value="1"/>
</dbReference>
<dbReference type="PRINTS" id="PR01415">
    <property type="entry name" value="ANKYRIN"/>
</dbReference>
<dbReference type="PROSITE" id="PS50011">
    <property type="entry name" value="PROTEIN_KINASE_DOM"/>
    <property type="match status" value="1"/>
</dbReference>
<evidence type="ECO:0000256" key="1">
    <source>
        <dbReference type="ARBA" id="ARBA00001946"/>
    </source>
</evidence>
<reference evidence="9 10" key="1">
    <citation type="submission" date="2020-08" db="EMBL/GenBank/DDBJ databases">
        <authorList>
            <person name="Hejnol A."/>
        </authorList>
    </citation>
    <scope>NUCLEOTIDE SEQUENCE [LARGE SCALE GENOMIC DNA]</scope>
</reference>
<dbReference type="GO" id="GO:0005525">
    <property type="term" value="F:GTP binding"/>
    <property type="evidence" value="ECO:0007669"/>
    <property type="project" value="UniProtKB-KW"/>
</dbReference>
<feature type="domain" description="Protein kinase" evidence="6">
    <location>
        <begin position="1"/>
        <end position="152"/>
    </location>
</feature>
<keyword evidence="3" id="KW-0547">Nucleotide-binding</keyword>
<accession>A0A7I8W6Z1</accession>
<feature type="repeat" description="ANK" evidence="5">
    <location>
        <begin position="281"/>
        <end position="313"/>
    </location>
</feature>
<dbReference type="Gene3D" id="1.25.40.20">
    <property type="entry name" value="Ankyrin repeat-containing domain"/>
    <property type="match status" value="3"/>
</dbReference>
<feature type="repeat" description="ANK" evidence="5">
    <location>
        <begin position="314"/>
        <end position="346"/>
    </location>
</feature>
<dbReference type="PROSITE" id="PS00108">
    <property type="entry name" value="PROTEIN_KINASE_ST"/>
    <property type="match status" value="1"/>
</dbReference>
<dbReference type="PROSITE" id="PS50297">
    <property type="entry name" value="ANK_REP_REGION"/>
    <property type="match status" value="5"/>
</dbReference>
<dbReference type="InterPro" id="IPR008271">
    <property type="entry name" value="Ser/Thr_kinase_AS"/>
</dbReference>
<feature type="repeat" description="ANK" evidence="5">
    <location>
        <begin position="505"/>
        <end position="537"/>
    </location>
</feature>
<feature type="domain" description="Roc" evidence="8">
    <location>
        <begin position="566"/>
        <end position="767"/>
    </location>
</feature>
<dbReference type="SMART" id="SM00248">
    <property type="entry name" value="ANK"/>
    <property type="match status" value="7"/>
</dbReference>
<feature type="domain" description="Death" evidence="7">
    <location>
        <begin position="1070"/>
        <end position="1153"/>
    </location>
</feature>
<dbReference type="PANTHER" id="PTHR24161">
    <property type="entry name" value="ANK_REP_REGION DOMAIN-CONTAINING PROTEIN-RELATED"/>
    <property type="match status" value="1"/>
</dbReference>
<dbReference type="InterPro" id="IPR002110">
    <property type="entry name" value="Ankyrin_rpt"/>
</dbReference>
<dbReference type="Pfam" id="PF00531">
    <property type="entry name" value="Death"/>
    <property type="match status" value="1"/>
</dbReference>
<evidence type="ECO:0000256" key="2">
    <source>
        <dbReference type="ARBA" id="ARBA00022737"/>
    </source>
</evidence>
<dbReference type="PROSITE" id="PS50088">
    <property type="entry name" value="ANK_REPEAT"/>
    <property type="match status" value="6"/>
</dbReference>
<dbReference type="InterPro" id="IPR027417">
    <property type="entry name" value="P-loop_NTPase"/>
</dbReference>
<sequence length="1167" mass="131456">MHSRNIIHLDIKPENIMLDKNGENVKIIDFGLARDLLHDSNIDYRMAGTVPYFAPERINADPVSPYADMWSLGVVACILLTGVNPFECTDQDLPLKTRQQETTSNITKGEIDLESEYFDSTSENGQDFIKNLLCPNANDRMSAEECLQHPWMVDEIPTNHKRRSSQLNVKNLRSFMAKERWKSAVYSIRECLTINKRLSLPTHLIENHKLCVGIKNMKEMLYVIEEEEDYDLDEAGIDTDDDDCNVVSRALFSAARQGNLDDLKNLLATATSLDIHQKNRHGESIMHLACSSGGVKIVDFLRQKGVDFDVRDQNGDNLAYWSARQGHVEILKFLKENGVDLNGENDVGETPLHVAARYGHSDVVEMLLEADCDVNKQDKLGETPLHNAVFHALPSICRKLIKGGAEIHIPNKDLETPLHIGSYRGNVHCVEVLLQNGAKSMPNEDGKTPLDLACHRKHVNVALTLLHSDCEFGESALFTAIQEDLLPVIQTMCAFGCKVNIRNKEGLTPLNLASKLGNVEAVRCLLLSAADLEEEIKPKELQIAELFDKVNTIEKRQYFTRQLMPGKEPLNRIKVKIFGNNSVGKTTLIDSLKCGLFTGFLRRSKFVVSTRGIDVQQTSINGAGDVSLWEFSGNESYYHYYDHFIGDPNCVHLIVFKLTDTASIYTKQVLFWLDHIKSRFPILQPILHSGSQLIRGRVALVATHADRSPAPKAVLFQMMSNLLSTVDRLYSADFLIHPGIFMVDCLSANSPGLKNIRTYIGDAKEDITQLILRPNAFYETVLSVLPTLRKSTSKYGWSEFLMVTRDLNPLASEEHVRQVVTLLQLAGEVVYVEGDDDDYVILQPRWLCDLLSSDAHTDLKALKFLEILGLCAEVSEDNFEFPNKNSSCIRLEDTWKRKQYDVYGGLRLIPTGVLLNHMFSRVQVVLRKFCKSSGLDLTQWLNSSKVSSVDVELLITSRNNSIDLQMRSNDYKFSFLDDICKIVEKTILSICPGCHLSRNPLSPHSLKNYQEPKFYHTSEILKAQLEDLEVLKYNRIEEDYAHVVCLGDSVVITPGVHLNASALPLIAKRRLAQLLDPPDSQGRDWCLLAVELGLEETLPSIDKIPGKSPPSRTIRCLDEWVKNEPLSATISKLIEKLVKLGREDAVNTILQMAPLYSVLDDERLTYT</sequence>
<dbReference type="AlphaFoldDB" id="A0A7I8W6Z1"/>
<protein>
    <submittedName>
        <fullName evidence="9">DgyrCDS12593</fullName>
    </submittedName>
</protein>
<dbReference type="GO" id="GO:0007165">
    <property type="term" value="P:signal transduction"/>
    <property type="evidence" value="ECO:0007669"/>
    <property type="project" value="InterPro"/>
</dbReference>
<dbReference type="PROSITE" id="PS50017">
    <property type="entry name" value="DEATH_DOMAIN"/>
    <property type="match status" value="1"/>
</dbReference>
<evidence type="ECO:0000313" key="10">
    <source>
        <dbReference type="Proteomes" id="UP000549394"/>
    </source>
</evidence>
<dbReference type="GO" id="GO:0004672">
    <property type="term" value="F:protein kinase activity"/>
    <property type="evidence" value="ECO:0007669"/>
    <property type="project" value="InterPro"/>
</dbReference>